<dbReference type="InterPro" id="IPR021149">
    <property type="entry name" value="OligosaccharylTrfase_OST3/OST6"/>
</dbReference>
<reference evidence="11 12" key="1">
    <citation type="journal article" date="2018" name="Evol. Lett.">
        <title>Horizontal gene cluster transfer increased hallucinogenic mushroom diversity.</title>
        <authorList>
            <person name="Reynolds H.T."/>
            <person name="Vijayakumar V."/>
            <person name="Gluck-Thaler E."/>
            <person name="Korotkin H.B."/>
            <person name="Matheny P.B."/>
            <person name="Slot J.C."/>
        </authorList>
    </citation>
    <scope>NUCLEOTIDE SEQUENCE [LARGE SCALE GENOMIC DNA]</scope>
    <source>
        <strain evidence="11 12">2631</strain>
    </source>
</reference>
<feature type="chain" id="PRO_5019444461" description="Magnesium transporter protein 1" evidence="10">
    <location>
        <begin position="21"/>
        <end position="317"/>
    </location>
</feature>
<keyword evidence="4 9" id="KW-0812">Transmembrane</keyword>
<dbReference type="PANTHER" id="PTHR12692:SF0">
    <property type="entry name" value="GH11935P"/>
    <property type="match status" value="1"/>
</dbReference>
<comment type="similarity">
    <text evidence="3">Belongs to the OST3/OST6 family.</text>
</comment>
<feature type="transmembrane region" description="Helical" evidence="9">
    <location>
        <begin position="286"/>
        <end position="306"/>
    </location>
</feature>
<dbReference type="Gene3D" id="3.40.30.10">
    <property type="entry name" value="Glutaredoxin"/>
    <property type="match status" value="1"/>
</dbReference>
<evidence type="ECO:0000256" key="8">
    <source>
        <dbReference type="ARBA" id="ARBA00023136"/>
    </source>
</evidence>
<comment type="function">
    <text evidence="1">Subunit of the oligosaccharyl transferase (OST) complex that catalyzes the initial transfer of a defined glycan (Glc(3)Man(9)GlcNAc(2) in eukaryotes) from the lipid carrier dolichol-pyrophosphate to an asparagine residue within an Asn-X-Ser/Thr consensus motif in nascent polypeptide chains, the first step in protein N-glycosylation. N-glycosylation occurs cotranslationally and the complex associates with the Sec61 complex at the channel-forming translocon complex that mediates protein translocation across the endoplasmic reticulum (ER). All subunits are required for a maximal enzyme activity.</text>
</comment>
<dbReference type="Proteomes" id="UP000283269">
    <property type="component" value="Unassembled WGS sequence"/>
</dbReference>
<comment type="caution">
    <text evidence="11">The sequence shown here is derived from an EMBL/GenBank/DDBJ whole genome shotgun (WGS) entry which is preliminary data.</text>
</comment>
<dbReference type="PANTHER" id="PTHR12692">
    <property type="entry name" value="DOLICHYL-DIPHOSPHOOLIGOSACCHARIDE--PROTEIN GLYCOSYLTRANSFERASE-RELATED"/>
    <property type="match status" value="1"/>
</dbReference>
<dbReference type="GO" id="GO:0018279">
    <property type="term" value="P:protein N-linked glycosylation via asparagine"/>
    <property type="evidence" value="ECO:0007669"/>
    <property type="project" value="TreeGrafter"/>
</dbReference>
<evidence type="ECO:0000256" key="4">
    <source>
        <dbReference type="ARBA" id="ARBA00022692"/>
    </source>
</evidence>
<feature type="transmembrane region" description="Helical" evidence="9">
    <location>
        <begin position="254"/>
        <end position="274"/>
    </location>
</feature>
<dbReference type="AlphaFoldDB" id="A0A409XRJ3"/>
<sequence>MKSLIFAGLCALLALPSSLAATNTQQQLSQLAAAGNGIIKLNTETFDLLTSPKRTWSASIQLTALDSKRRCNPCKEFNPSWDSVAKAWTHVPADKRNEHFFATLDFDDGSAVFQRLGLASAPIVYHYPATEGPRKLVSGNTSPVKYDFAEGFEAGPLAQYLSKYTPVTIPYRDPIDWARWITIAIGSIGSLLFLRFISPIVQNKWTWAAVTVITSLVMTSGYMFTRIRNSPFNGGDGNWIASGYQNQFGQEVQVVAFIYGLLAFAFLMLTMVVPLQSSPSRQRMQVYLWTGVIMIVYSVLVSLFRVKNRGYPFKLFL</sequence>
<evidence type="ECO:0000256" key="2">
    <source>
        <dbReference type="ARBA" id="ARBA00004477"/>
    </source>
</evidence>
<evidence type="ECO:0000256" key="7">
    <source>
        <dbReference type="ARBA" id="ARBA00022989"/>
    </source>
</evidence>
<evidence type="ECO:0000256" key="3">
    <source>
        <dbReference type="ARBA" id="ARBA00009561"/>
    </source>
</evidence>
<gene>
    <name evidence="11" type="ORF">CVT25_014445</name>
</gene>
<dbReference type="Pfam" id="PF04756">
    <property type="entry name" value="OST3_OST6"/>
    <property type="match status" value="1"/>
</dbReference>
<proteinExistence type="inferred from homology"/>
<dbReference type="SUPFAM" id="SSF52833">
    <property type="entry name" value="Thioredoxin-like"/>
    <property type="match status" value="1"/>
</dbReference>
<evidence type="ECO:0008006" key="13">
    <source>
        <dbReference type="Google" id="ProtNLM"/>
    </source>
</evidence>
<keyword evidence="7 9" id="KW-1133">Transmembrane helix</keyword>
<evidence type="ECO:0000256" key="10">
    <source>
        <dbReference type="SAM" id="SignalP"/>
    </source>
</evidence>
<dbReference type="STRING" id="93625.A0A409XRJ3"/>
<dbReference type="EMBL" id="NHYD01000790">
    <property type="protein sequence ID" value="PPQ93316.1"/>
    <property type="molecule type" value="Genomic_DNA"/>
</dbReference>
<feature type="transmembrane region" description="Helical" evidence="9">
    <location>
        <begin position="205"/>
        <end position="224"/>
    </location>
</feature>
<evidence type="ECO:0000313" key="11">
    <source>
        <dbReference type="EMBL" id="PPQ93316.1"/>
    </source>
</evidence>
<name>A0A409XRJ3_PSICY</name>
<protein>
    <recommendedName>
        <fullName evidence="13">Magnesium transporter protein 1</fullName>
    </recommendedName>
</protein>
<feature type="transmembrane region" description="Helical" evidence="9">
    <location>
        <begin position="177"/>
        <end position="198"/>
    </location>
</feature>
<feature type="signal peptide" evidence="10">
    <location>
        <begin position="1"/>
        <end position="20"/>
    </location>
</feature>
<keyword evidence="12" id="KW-1185">Reference proteome</keyword>
<comment type="subcellular location">
    <subcellularLocation>
        <location evidence="2">Endoplasmic reticulum membrane</location>
        <topology evidence="2">Multi-pass membrane protein</topology>
    </subcellularLocation>
</comment>
<evidence type="ECO:0000256" key="1">
    <source>
        <dbReference type="ARBA" id="ARBA00002791"/>
    </source>
</evidence>
<keyword evidence="5 10" id="KW-0732">Signal</keyword>
<dbReference type="FunCoup" id="A0A409XRJ3">
    <property type="interactions" value="217"/>
</dbReference>
<keyword evidence="6" id="KW-0256">Endoplasmic reticulum</keyword>
<keyword evidence="8 9" id="KW-0472">Membrane</keyword>
<organism evidence="11 12">
    <name type="scientific">Psilocybe cyanescens</name>
    <dbReference type="NCBI Taxonomy" id="93625"/>
    <lineage>
        <taxon>Eukaryota</taxon>
        <taxon>Fungi</taxon>
        <taxon>Dikarya</taxon>
        <taxon>Basidiomycota</taxon>
        <taxon>Agaricomycotina</taxon>
        <taxon>Agaricomycetes</taxon>
        <taxon>Agaricomycetidae</taxon>
        <taxon>Agaricales</taxon>
        <taxon>Agaricineae</taxon>
        <taxon>Strophariaceae</taxon>
        <taxon>Psilocybe</taxon>
    </lineage>
</organism>
<accession>A0A409XRJ3</accession>
<evidence type="ECO:0000256" key="6">
    <source>
        <dbReference type="ARBA" id="ARBA00022824"/>
    </source>
</evidence>
<dbReference type="OrthoDB" id="67566at2759"/>
<dbReference type="InterPro" id="IPR036249">
    <property type="entry name" value="Thioredoxin-like_sf"/>
</dbReference>
<evidence type="ECO:0000256" key="5">
    <source>
        <dbReference type="ARBA" id="ARBA00022729"/>
    </source>
</evidence>
<evidence type="ECO:0000313" key="12">
    <source>
        <dbReference type="Proteomes" id="UP000283269"/>
    </source>
</evidence>
<dbReference type="GO" id="GO:0008250">
    <property type="term" value="C:oligosaccharyltransferase complex"/>
    <property type="evidence" value="ECO:0007669"/>
    <property type="project" value="TreeGrafter"/>
</dbReference>
<dbReference type="InParanoid" id="A0A409XRJ3"/>
<evidence type="ECO:0000256" key="9">
    <source>
        <dbReference type="SAM" id="Phobius"/>
    </source>
</evidence>